<protein>
    <recommendedName>
        <fullName evidence="2">Acetylxylan esterase</fullName>
    </recommendedName>
</protein>
<dbReference type="PANTHER" id="PTHR47381">
    <property type="entry name" value="ALPHA/BETA-HYDROLASES SUPERFAMILY PROTEIN"/>
    <property type="match status" value="1"/>
</dbReference>
<dbReference type="Pfam" id="PF12715">
    <property type="entry name" value="Abhydrolase_7"/>
    <property type="match status" value="1"/>
</dbReference>
<organism evidence="1">
    <name type="scientific">Dictyoglomus thermophilum</name>
    <dbReference type="NCBI Taxonomy" id="14"/>
    <lineage>
        <taxon>Bacteria</taxon>
        <taxon>Pseudomonadati</taxon>
        <taxon>Dictyoglomota</taxon>
        <taxon>Dictyoglomia</taxon>
        <taxon>Dictyoglomales</taxon>
        <taxon>Dictyoglomaceae</taxon>
        <taxon>Dictyoglomus</taxon>
    </lineage>
</organism>
<dbReference type="AlphaFoldDB" id="A0A7V4DYD8"/>
<dbReference type="EMBL" id="DTDV01000015">
    <property type="protein sequence ID" value="HGK23868.1"/>
    <property type="molecule type" value="Genomic_DNA"/>
</dbReference>
<dbReference type="Gene3D" id="3.40.50.1820">
    <property type="entry name" value="alpha/beta hydrolase"/>
    <property type="match status" value="1"/>
</dbReference>
<gene>
    <name evidence="1" type="ORF">ENU78_05415</name>
</gene>
<comment type="caution">
    <text evidence="1">The sequence shown here is derived from an EMBL/GenBank/DDBJ whole genome shotgun (WGS) entry which is preliminary data.</text>
</comment>
<proteinExistence type="predicted"/>
<dbReference type="RefSeq" id="WP_149123195.1">
    <property type="nucleotide sequence ID" value="NZ_VTFL01000006.1"/>
</dbReference>
<dbReference type="SUPFAM" id="SSF53474">
    <property type="entry name" value="alpha/beta-Hydrolases"/>
    <property type="match status" value="1"/>
</dbReference>
<dbReference type="InterPro" id="IPR025890">
    <property type="entry name" value="Abhydrolase_bac"/>
</dbReference>
<reference evidence="1" key="1">
    <citation type="journal article" date="2020" name="mSystems">
        <title>Genome- and Community-Level Interaction Insights into Carbon Utilization and Element Cycling Functions of Hydrothermarchaeota in Hydrothermal Sediment.</title>
        <authorList>
            <person name="Zhou Z."/>
            <person name="Liu Y."/>
            <person name="Xu W."/>
            <person name="Pan J."/>
            <person name="Luo Z.H."/>
            <person name="Li M."/>
        </authorList>
    </citation>
    <scope>NUCLEOTIDE SEQUENCE [LARGE SCALE GENOMIC DNA]</scope>
    <source>
        <strain evidence="1">SpSt-70</strain>
    </source>
</reference>
<dbReference type="PANTHER" id="PTHR47381:SF3">
    <property type="entry name" value="ALPHA_BETA-HYDROLASES SUPERFAMILY PROTEIN"/>
    <property type="match status" value="1"/>
</dbReference>
<dbReference type="InterPro" id="IPR029058">
    <property type="entry name" value="AB_hydrolase_fold"/>
</dbReference>
<accession>A0A7V4DYD8</accession>
<evidence type="ECO:0000313" key="1">
    <source>
        <dbReference type="EMBL" id="HGK23868.1"/>
    </source>
</evidence>
<evidence type="ECO:0008006" key="2">
    <source>
        <dbReference type="Google" id="ProtNLM"/>
    </source>
</evidence>
<sequence>MDFKYFLKLYEKERKYEFKARTFEEWEDWRVNFRRDLINILGDFPEKSDFDLKILEKKSFKDISIEKIKFNSSEDIEVIGYLLTPNIDFPAPFVIAVPGHGIGAKDAVFGSSSSYMKNFGLILAQNGFLTFVIEQLGFGERREKKDIEEREGKSSCRSYAFWALMQGKTLIGLRVWDVIRTIDLFLENFEIKKEAIGIYGISGGGTTALFASAIDDRIKATVISGYLNTFKDSILSIHHCECNYVPGVLNYGEMYDIASLIAPRFLFIEHGKKDPIFPIESTIKACEKVRAVYEFLGVPENLDWEFFDGGHEIYANKSIAWLKKILQKA</sequence>
<name>A0A7V4DYD8_DICTH</name>